<proteinExistence type="predicted"/>
<feature type="signal peptide" evidence="1">
    <location>
        <begin position="1"/>
        <end position="23"/>
    </location>
</feature>
<dbReference type="EMBL" id="JBEWSZ010000001">
    <property type="protein sequence ID" value="MET2825664.1"/>
    <property type="molecule type" value="Genomic_DNA"/>
</dbReference>
<sequence length="200" mass="22135">MRSYVRLFWLAAGLVVPSIPAHAEWKPIEKVETYAISGQTGEQLYRSIGDNGPLIRGATTRTIAYTNFKLTWVRDYQHRGKDCVLASAKPKLTVTYTLPKPSNPLPPAVRKSWDVFIAGVTAHEKVHGATMIQMVHDIEAATIGLTVPDDPKCSKIRDEVVKRLDAISKARVQGSRDFDRVEFGQGGNLQMLVHDLLIGG</sequence>
<evidence type="ECO:0000256" key="1">
    <source>
        <dbReference type="SAM" id="SignalP"/>
    </source>
</evidence>
<protein>
    <submittedName>
        <fullName evidence="2">DUF922 domain-containing protein</fullName>
    </submittedName>
</protein>
<evidence type="ECO:0000313" key="2">
    <source>
        <dbReference type="EMBL" id="MET2825664.1"/>
    </source>
</evidence>
<gene>
    <name evidence="2" type="ORF">ABVQ20_01595</name>
</gene>
<organism evidence="2 3">
    <name type="scientific">Mesorhizobium shangrilense</name>
    <dbReference type="NCBI Taxonomy" id="460060"/>
    <lineage>
        <taxon>Bacteria</taxon>
        <taxon>Pseudomonadati</taxon>
        <taxon>Pseudomonadota</taxon>
        <taxon>Alphaproteobacteria</taxon>
        <taxon>Hyphomicrobiales</taxon>
        <taxon>Phyllobacteriaceae</taxon>
        <taxon>Mesorhizobium</taxon>
    </lineage>
</organism>
<accession>A0ABV2D711</accession>
<reference evidence="2 3" key="1">
    <citation type="submission" date="2024-06" db="EMBL/GenBank/DDBJ databases">
        <authorList>
            <person name="Kim D.-U."/>
        </authorList>
    </citation>
    <scope>NUCLEOTIDE SEQUENCE [LARGE SCALE GENOMIC DNA]</scope>
    <source>
        <strain evidence="2 3">KACC15460</strain>
    </source>
</reference>
<feature type="chain" id="PRO_5047222430" evidence="1">
    <location>
        <begin position="24"/>
        <end position="200"/>
    </location>
</feature>
<evidence type="ECO:0000313" key="3">
    <source>
        <dbReference type="Proteomes" id="UP001548832"/>
    </source>
</evidence>
<dbReference type="PIRSF" id="PIRSF010521">
    <property type="entry name" value="DUF922_bac"/>
    <property type="match status" value="1"/>
</dbReference>
<dbReference type="Pfam" id="PF06037">
    <property type="entry name" value="DUF922"/>
    <property type="match status" value="1"/>
</dbReference>
<dbReference type="InterPro" id="IPR010321">
    <property type="entry name" value="DUF922"/>
</dbReference>
<comment type="caution">
    <text evidence="2">The sequence shown here is derived from an EMBL/GenBank/DDBJ whole genome shotgun (WGS) entry which is preliminary data.</text>
</comment>
<keyword evidence="3" id="KW-1185">Reference proteome</keyword>
<dbReference type="Proteomes" id="UP001548832">
    <property type="component" value="Unassembled WGS sequence"/>
</dbReference>
<keyword evidence="1" id="KW-0732">Signal</keyword>
<name>A0ABV2D711_9HYPH</name>